<evidence type="ECO:0000313" key="5">
    <source>
        <dbReference type="Proteomes" id="UP000094849"/>
    </source>
</evidence>
<evidence type="ECO:0000313" key="4">
    <source>
        <dbReference type="EMBL" id="ODB95737.1"/>
    </source>
</evidence>
<gene>
    <name evidence="4" type="ORF">A3196_02595</name>
</gene>
<dbReference type="STRING" id="1818881.A3196_02595"/>
<dbReference type="AlphaFoldDB" id="A0A1E2ULW4"/>
<dbReference type="InterPro" id="IPR027417">
    <property type="entry name" value="P-loop_NTPase"/>
</dbReference>
<dbReference type="Proteomes" id="UP000094849">
    <property type="component" value="Unassembled WGS sequence"/>
</dbReference>
<evidence type="ECO:0000259" key="3">
    <source>
        <dbReference type="PROSITE" id="PS50893"/>
    </source>
</evidence>
<accession>A0A1E2ULW4</accession>
<dbReference type="Pfam" id="PF00005">
    <property type="entry name" value="ABC_tran"/>
    <property type="match status" value="1"/>
</dbReference>
<feature type="domain" description="ABC transporter" evidence="3">
    <location>
        <begin position="2"/>
        <end position="233"/>
    </location>
</feature>
<dbReference type="RefSeq" id="WP_069019623.1">
    <property type="nucleotide sequence ID" value="NZ_LVJY01000003.1"/>
</dbReference>
<keyword evidence="1" id="KW-0547">Nucleotide-binding</keyword>
<dbReference type="InterPro" id="IPR003593">
    <property type="entry name" value="AAA+_ATPase"/>
</dbReference>
<reference evidence="4 5" key="1">
    <citation type="submission" date="2016-03" db="EMBL/GenBank/DDBJ databases">
        <title>Chemosynthetic sulphur-oxidizing symbionts of marine invertebrate animals are capable of nitrogen fixation.</title>
        <authorList>
            <person name="Petersen J.M."/>
            <person name="Kemper A."/>
            <person name="Gruber-Vodicka H."/>
            <person name="Cardini U."/>
            <person name="Geest Mvander."/>
            <person name="Kleiner M."/>
            <person name="Bulgheresi S."/>
            <person name="Fussmann M."/>
            <person name="Herbold C."/>
            <person name="Seah B.K.B."/>
            <person name="Antony C.Paul."/>
            <person name="Liu D."/>
            <person name="Belitz A."/>
            <person name="Weber M."/>
        </authorList>
    </citation>
    <scope>NUCLEOTIDE SEQUENCE [LARGE SCALE GENOMIC DNA]</scope>
    <source>
        <strain evidence="4">G_D</strain>
    </source>
</reference>
<organism evidence="4 5">
    <name type="scientific">Candidatus Thiodiazotropha endoloripes</name>
    <dbReference type="NCBI Taxonomy" id="1818881"/>
    <lineage>
        <taxon>Bacteria</taxon>
        <taxon>Pseudomonadati</taxon>
        <taxon>Pseudomonadota</taxon>
        <taxon>Gammaproteobacteria</taxon>
        <taxon>Chromatiales</taxon>
        <taxon>Sedimenticolaceae</taxon>
        <taxon>Candidatus Thiodiazotropha</taxon>
    </lineage>
</organism>
<evidence type="ECO:0000256" key="2">
    <source>
        <dbReference type="ARBA" id="ARBA00022840"/>
    </source>
</evidence>
<dbReference type="PROSITE" id="PS50893">
    <property type="entry name" value="ABC_TRANSPORTER_2"/>
    <property type="match status" value="1"/>
</dbReference>
<sequence>MIKLQQIDYHYPHHPPLFEGVNLAIAKGALFGLLGPNGAGKTTLISLMTGQLQPTAGEIEIDGESYPAQRTSILQKLAHIPQEYAFYPQLSVLENLQFFASLYPKQSHDRAGLIEQALELTGLTERREKLAKHFSGGLKRRLNLAIGLLNKPQLIFLDEPTVGIDPQSRHFILQSIRELNKAGSTIVYTSHYMEEIEQLCDQVAIMDHGRILVHGPLHQILKRDPQLIVELGPISDHNRYTQLGNALQAKGFNLSELTISGHPKDQTEISELLQILASLNLSVINLSYGKHTLEKLFFELTQTHLRD</sequence>
<dbReference type="InterPro" id="IPR003439">
    <property type="entry name" value="ABC_transporter-like_ATP-bd"/>
</dbReference>
<dbReference type="OrthoDB" id="9775490at2"/>
<keyword evidence="5" id="KW-1185">Reference proteome</keyword>
<dbReference type="EMBL" id="LVJZ01000003">
    <property type="protein sequence ID" value="ODB95737.1"/>
    <property type="molecule type" value="Genomic_DNA"/>
</dbReference>
<comment type="caution">
    <text evidence="4">The sequence shown here is derived from an EMBL/GenBank/DDBJ whole genome shotgun (WGS) entry which is preliminary data.</text>
</comment>
<keyword evidence="2" id="KW-0067">ATP-binding</keyword>
<dbReference type="PANTHER" id="PTHR43582:SF2">
    <property type="entry name" value="LINEARMYCIN RESISTANCE ATP-BINDING PROTEIN LNRL"/>
    <property type="match status" value="1"/>
</dbReference>
<name>A0A1E2ULW4_9GAMM</name>
<dbReference type="CDD" id="cd03230">
    <property type="entry name" value="ABC_DR_subfamily_A"/>
    <property type="match status" value="1"/>
</dbReference>
<proteinExistence type="predicted"/>
<protein>
    <recommendedName>
        <fullName evidence="3">ABC transporter domain-containing protein</fullName>
    </recommendedName>
</protein>
<evidence type="ECO:0000256" key="1">
    <source>
        <dbReference type="ARBA" id="ARBA00022741"/>
    </source>
</evidence>
<dbReference type="SUPFAM" id="SSF52540">
    <property type="entry name" value="P-loop containing nucleoside triphosphate hydrolases"/>
    <property type="match status" value="1"/>
</dbReference>
<dbReference type="SMART" id="SM00382">
    <property type="entry name" value="AAA"/>
    <property type="match status" value="1"/>
</dbReference>
<dbReference type="GO" id="GO:0016887">
    <property type="term" value="F:ATP hydrolysis activity"/>
    <property type="evidence" value="ECO:0007669"/>
    <property type="project" value="InterPro"/>
</dbReference>
<dbReference type="GO" id="GO:0005524">
    <property type="term" value="F:ATP binding"/>
    <property type="evidence" value="ECO:0007669"/>
    <property type="project" value="UniProtKB-KW"/>
</dbReference>
<dbReference type="PANTHER" id="PTHR43582">
    <property type="entry name" value="LINEARMYCIN RESISTANCE ATP-BINDING PROTEIN LNRL"/>
    <property type="match status" value="1"/>
</dbReference>
<dbReference type="Gene3D" id="3.40.50.300">
    <property type="entry name" value="P-loop containing nucleotide triphosphate hydrolases"/>
    <property type="match status" value="1"/>
</dbReference>